<proteinExistence type="predicted"/>
<name>A0ACA9L9Y1_9GLOM</name>
<comment type="caution">
    <text evidence="1">The sequence shown here is derived from an EMBL/GenBank/DDBJ whole genome shotgun (WGS) entry which is preliminary data.</text>
</comment>
<protein>
    <submittedName>
        <fullName evidence="1">5563_t:CDS:1</fullName>
    </submittedName>
</protein>
<gene>
    <name evidence="1" type="ORF">RPERSI_LOCUS2599</name>
</gene>
<sequence length="158" mass="18610">MPRQGYFLNLKNNVTTKILRSDKQDPKELRTLINKLIDQRQAFILRQLNRNEISTITFNSENLNLKNLKVGFDSLISKIVRLENNEKAYQNEISKFQEKNIKLQEKNNNLEVENNQLKCSVDAYQKTLEDKERKIAKYYNVIEKTQSVLQNAFQIDAS</sequence>
<evidence type="ECO:0000313" key="1">
    <source>
        <dbReference type="EMBL" id="CAG8518742.1"/>
    </source>
</evidence>
<accession>A0ACA9L9Y1</accession>
<keyword evidence="2" id="KW-1185">Reference proteome</keyword>
<evidence type="ECO:0000313" key="2">
    <source>
        <dbReference type="Proteomes" id="UP000789920"/>
    </source>
</evidence>
<dbReference type="EMBL" id="CAJVQC010002901">
    <property type="protein sequence ID" value="CAG8518742.1"/>
    <property type="molecule type" value="Genomic_DNA"/>
</dbReference>
<organism evidence="1 2">
    <name type="scientific">Racocetra persica</name>
    <dbReference type="NCBI Taxonomy" id="160502"/>
    <lineage>
        <taxon>Eukaryota</taxon>
        <taxon>Fungi</taxon>
        <taxon>Fungi incertae sedis</taxon>
        <taxon>Mucoromycota</taxon>
        <taxon>Glomeromycotina</taxon>
        <taxon>Glomeromycetes</taxon>
        <taxon>Diversisporales</taxon>
        <taxon>Gigasporaceae</taxon>
        <taxon>Racocetra</taxon>
    </lineage>
</organism>
<dbReference type="Proteomes" id="UP000789920">
    <property type="component" value="Unassembled WGS sequence"/>
</dbReference>
<reference evidence="1" key="1">
    <citation type="submission" date="2021-06" db="EMBL/GenBank/DDBJ databases">
        <authorList>
            <person name="Kallberg Y."/>
            <person name="Tangrot J."/>
            <person name="Rosling A."/>
        </authorList>
    </citation>
    <scope>NUCLEOTIDE SEQUENCE</scope>
    <source>
        <strain evidence="1">MA461A</strain>
    </source>
</reference>